<reference evidence="9 10" key="1">
    <citation type="submission" date="2019-08" db="EMBL/GenBank/DDBJ databases">
        <title>Draft genome analysis of Rheinheimera tangshanensis isolated from the roots of fresh rice plants (Oryza sativa).</title>
        <authorList>
            <person name="Yu Q."/>
            <person name="Qi Y."/>
            <person name="Zhang H."/>
            <person name="Pu J."/>
        </authorList>
    </citation>
    <scope>NUCLEOTIDE SEQUENCE [LARGE SCALE GENOMIC DNA]</scope>
    <source>
        <strain evidence="9 10">JA3-B52</strain>
    </source>
</reference>
<evidence type="ECO:0000256" key="6">
    <source>
        <dbReference type="ARBA" id="ARBA00022989"/>
    </source>
</evidence>
<dbReference type="PANTHER" id="PTHR32063:SF14">
    <property type="entry name" value="BLL4319 PROTEIN"/>
    <property type="match status" value="1"/>
</dbReference>
<feature type="transmembrane region" description="Helical" evidence="8">
    <location>
        <begin position="523"/>
        <end position="542"/>
    </location>
</feature>
<proteinExistence type="predicted"/>
<dbReference type="RefSeq" id="WP_147902722.1">
    <property type="nucleotide sequence ID" value="NZ_BAAAGC010000002.1"/>
</dbReference>
<dbReference type="OrthoDB" id="9758297at2"/>
<dbReference type="GO" id="GO:0042910">
    <property type="term" value="F:xenobiotic transmembrane transporter activity"/>
    <property type="evidence" value="ECO:0007669"/>
    <property type="project" value="TreeGrafter"/>
</dbReference>
<dbReference type="PRINTS" id="PR00702">
    <property type="entry name" value="ACRIFLAVINRP"/>
</dbReference>
<evidence type="ECO:0000313" key="9">
    <source>
        <dbReference type="EMBL" id="TXK82762.1"/>
    </source>
</evidence>
<keyword evidence="6 8" id="KW-1133">Transmembrane helix</keyword>
<evidence type="ECO:0000256" key="4">
    <source>
        <dbReference type="ARBA" id="ARBA00022519"/>
    </source>
</evidence>
<feature type="transmembrane region" description="Helical" evidence="8">
    <location>
        <begin position="982"/>
        <end position="1008"/>
    </location>
</feature>
<keyword evidence="5 8" id="KW-0812">Transmembrane</keyword>
<dbReference type="AlphaFoldDB" id="A0A5C8M4T9"/>
<dbReference type="FunFam" id="1.20.1640.10:FF:000001">
    <property type="entry name" value="Efflux pump membrane transporter"/>
    <property type="match status" value="1"/>
</dbReference>
<dbReference type="SUPFAM" id="SSF82866">
    <property type="entry name" value="Multidrug efflux transporter AcrB transmembrane domain"/>
    <property type="match status" value="2"/>
</dbReference>
<evidence type="ECO:0000313" key="10">
    <source>
        <dbReference type="Proteomes" id="UP000321814"/>
    </source>
</evidence>
<dbReference type="Gene3D" id="3.30.70.1320">
    <property type="entry name" value="Multidrug efflux transporter AcrB pore domain like"/>
    <property type="match status" value="1"/>
</dbReference>
<evidence type="ECO:0000256" key="3">
    <source>
        <dbReference type="ARBA" id="ARBA00022475"/>
    </source>
</evidence>
<feature type="transmembrane region" description="Helical" evidence="8">
    <location>
        <begin position="386"/>
        <end position="410"/>
    </location>
</feature>
<comment type="caution">
    <text evidence="9">The sequence shown here is derived from an EMBL/GenBank/DDBJ whole genome shotgun (WGS) entry which is preliminary data.</text>
</comment>
<dbReference type="InterPro" id="IPR001036">
    <property type="entry name" value="Acrflvin-R"/>
</dbReference>
<dbReference type="Gene3D" id="1.20.1640.10">
    <property type="entry name" value="Multidrug efflux transporter AcrB transmembrane domain"/>
    <property type="match status" value="2"/>
</dbReference>
<dbReference type="GO" id="GO:0005886">
    <property type="term" value="C:plasma membrane"/>
    <property type="evidence" value="ECO:0007669"/>
    <property type="project" value="UniProtKB-SubCell"/>
</dbReference>
<dbReference type="Proteomes" id="UP000321814">
    <property type="component" value="Unassembled WGS sequence"/>
</dbReference>
<keyword evidence="10" id="KW-1185">Reference proteome</keyword>
<keyword evidence="4" id="KW-0997">Cell inner membrane</keyword>
<dbReference type="PANTHER" id="PTHR32063">
    <property type="match status" value="1"/>
</dbReference>
<dbReference type="InterPro" id="IPR027463">
    <property type="entry name" value="AcrB_DN_DC_subdom"/>
</dbReference>
<keyword evidence="3" id="KW-1003">Cell membrane</keyword>
<feature type="transmembrane region" description="Helical" evidence="8">
    <location>
        <begin position="866"/>
        <end position="885"/>
    </location>
</feature>
<dbReference type="Gene3D" id="3.30.2090.10">
    <property type="entry name" value="Multidrug efflux transporter AcrB TolC docking domain, DN and DC subdomains"/>
    <property type="match status" value="2"/>
</dbReference>
<organism evidence="9 10">
    <name type="scientific">Rheinheimera tangshanensis</name>
    <dbReference type="NCBI Taxonomy" id="400153"/>
    <lineage>
        <taxon>Bacteria</taxon>
        <taxon>Pseudomonadati</taxon>
        <taxon>Pseudomonadota</taxon>
        <taxon>Gammaproteobacteria</taxon>
        <taxon>Chromatiales</taxon>
        <taxon>Chromatiaceae</taxon>
        <taxon>Rheinheimera</taxon>
    </lineage>
</organism>
<name>A0A5C8M4T9_9GAMM</name>
<feature type="transmembrane region" description="Helical" evidence="8">
    <location>
        <begin position="905"/>
        <end position="930"/>
    </location>
</feature>
<dbReference type="SUPFAM" id="SSF82693">
    <property type="entry name" value="Multidrug efflux transporter AcrB pore domain, PN1, PN2, PC1 and PC2 subdomains"/>
    <property type="match status" value="4"/>
</dbReference>
<feature type="transmembrane region" description="Helical" evidence="8">
    <location>
        <begin position="840"/>
        <end position="859"/>
    </location>
</feature>
<sequence>MNFTDIFIKKPVLAIVVSLLILLAGFQSMSNMTVRQYPRSDIAVIKITTAYIGANADLVRGFITTPIERAIASAGGIDYIESQSTMGVSTVTAHLHLNYDPLKAMTEISAKVNQVRGDLPPEAEVPAIAIEAADSQFAAAYLSFSSDILEQNQITEFLSRSVQPRLIAISGVQKADILGGRTFAMRVWLKPERMAALGITASDVRTALTDNNIQATIGQTRGAYTQVNLRANTDMKSVDEFKRMILRQNSDGIVRLSDVADVVLGADDYNTDVNYSGETAVFMGVFVAPNANSLDVIKAVTKEMEQIKAELPSGLTGEVSYDATKYIEAAIDDVVKTLGETLLIIVIVIFLFLGFSRSVLIPIIAIPLSLIGAMFIMKVFGFSLNLLTLLSIVLSVGLVVDDAIVMVENIERHIQNGLKPFKAALVAARELGGPIIAMTVTLISVYVPIGLQGGLTGTLFREFAITLAGAVAISAIVAITLSPMMASRMLKPHTSNKAPLDAIFSRFQHFYSRKLESSLNNRSGVYVFWVGIMLLCVPLYSMSPKELAPVEDQGVIFGIVDSPANSTVDQSSYYGKYVNEAFMSVPETDFTFQITFPTGGFGGMVTKPWAERERTVFEMMPEVQQKLAEISGVRILPITPPALPGGGQFPVEFVIASTAESKEIYDYALRLEKVMRESGMFPFQVIDMKVDQPEYQLNIDRDKVADLGLNMRDVVQDLGTLLGGGYVNRFNMSGQSYKVVPQVKRLERLTPDDLTNLYIKGPQDQMIRVDQIASLTHSTVPRSINRMQQLNAVKISGVTIKPLDETLTFLETEAKKLLPSGYSIDYTGESRQLKREGNTFLPAFTLAVTMIFLVLAAQYNSFRDPIVILLGSVPLALFGALVFTFLKIPAPMPFFTDGFTSTLNIYSQVGLVTLIGLIARNGILVVEFANKLQEQGKSKLEAIREASVLRLRPVMMTSIATIAGHTPLIFAEGAGAAARNSIGIVLVLGMTIGTLMTLFVLPSVYMLIAKDHSHDKVMDEEDDEEEHQVKPV</sequence>
<feature type="transmembrane region" description="Helical" evidence="8">
    <location>
        <begin position="431"/>
        <end position="451"/>
    </location>
</feature>
<keyword evidence="2" id="KW-0813">Transport</keyword>
<evidence type="ECO:0000256" key="1">
    <source>
        <dbReference type="ARBA" id="ARBA00004429"/>
    </source>
</evidence>
<comment type="subcellular location">
    <subcellularLocation>
        <location evidence="1">Cell inner membrane</location>
        <topology evidence="1">Multi-pass membrane protein</topology>
    </subcellularLocation>
</comment>
<gene>
    <name evidence="9" type="ORF">FU839_00255</name>
</gene>
<protein>
    <submittedName>
        <fullName evidence="9">Multidrug efflux protein</fullName>
    </submittedName>
</protein>
<evidence type="ECO:0000256" key="8">
    <source>
        <dbReference type="SAM" id="Phobius"/>
    </source>
</evidence>
<feature type="transmembrane region" description="Helical" evidence="8">
    <location>
        <begin position="951"/>
        <end position="970"/>
    </location>
</feature>
<dbReference type="EMBL" id="VRLR01000001">
    <property type="protein sequence ID" value="TXK82762.1"/>
    <property type="molecule type" value="Genomic_DNA"/>
</dbReference>
<keyword evidence="7 8" id="KW-0472">Membrane</keyword>
<dbReference type="SUPFAM" id="SSF82714">
    <property type="entry name" value="Multidrug efflux transporter AcrB TolC docking domain, DN and DC subdomains"/>
    <property type="match status" value="2"/>
</dbReference>
<evidence type="ECO:0000256" key="2">
    <source>
        <dbReference type="ARBA" id="ARBA00022448"/>
    </source>
</evidence>
<accession>A0A5C8M4T9</accession>
<dbReference type="Gene3D" id="3.30.70.1440">
    <property type="entry name" value="Multidrug efflux transporter AcrB pore domain"/>
    <property type="match status" value="1"/>
</dbReference>
<feature type="transmembrane region" description="Helical" evidence="8">
    <location>
        <begin position="463"/>
        <end position="481"/>
    </location>
</feature>
<evidence type="ECO:0000256" key="7">
    <source>
        <dbReference type="ARBA" id="ARBA00023136"/>
    </source>
</evidence>
<feature type="transmembrane region" description="Helical" evidence="8">
    <location>
        <begin position="334"/>
        <end position="353"/>
    </location>
</feature>
<evidence type="ECO:0000256" key="5">
    <source>
        <dbReference type="ARBA" id="ARBA00022692"/>
    </source>
</evidence>
<dbReference type="Pfam" id="PF00873">
    <property type="entry name" value="ACR_tran"/>
    <property type="match status" value="1"/>
</dbReference>
<dbReference type="Gene3D" id="3.30.70.1430">
    <property type="entry name" value="Multidrug efflux transporter AcrB pore domain"/>
    <property type="match status" value="2"/>
</dbReference>